<organism evidence="4 5">
    <name type="scientific">Saliphagus infecundisoli</name>
    <dbReference type="NCBI Taxonomy" id="1849069"/>
    <lineage>
        <taxon>Archaea</taxon>
        <taxon>Methanobacteriati</taxon>
        <taxon>Methanobacteriota</taxon>
        <taxon>Stenosarchaea group</taxon>
        <taxon>Halobacteria</taxon>
        <taxon>Halobacteriales</taxon>
        <taxon>Natrialbaceae</taxon>
        <taxon>Saliphagus</taxon>
    </lineage>
</organism>
<evidence type="ECO:0000259" key="3">
    <source>
        <dbReference type="Pfam" id="PF13439"/>
    </source>
</evidence>
<keyword evidence="4" id="KW-0808">Transferase</keyword>
<feature type="domain" description="Glycosyltransferase subfamily 4-like N-terminal" evidence="3">
    <location>
        <begin position="17"/>
        <end position="215"/>
    </location>
</feature>
<feature type="region of interest" description="Disordered" evidence="1">
    <location>
        <begin position="1"/>
        <end position="20"/>
    </location>
</feature>
<keyword evidence="5" id="KW-1185">Reference proteome</keyword>
<name>A0ABD5QDI4_9EURY</name>
<protein>
    <submittedName>
        <fullName evidence="4">Glycosyltransferase family 4 protein</fullName>
        <ecNumber evidence="4">2.4.-.-</ecNumber>
    </submittedName>
</protein>
<dbReference type="GO" id="GO:0016757">
    <property type="term" value="F:glycosyltransferase activity"/>
    <property type="evidence" value="ECO:0007669"/>
    <property type="project" value="UniProtKB-KW"/>
</dbReference>
<evidence type="ECO:0000313" key="4">
    <source>
        <dbReference type="EMBL" id="MFC4987846.1"/>
    </source>
</evidence>
<dbReference type="Gene3D" id="3.40.50.2000">
    <property type="entry name" value="Glycogen Phosphorylase B"/>
    <property type="match status" value="2"/>
</dbReference>
<dbReference type="RefSeq" id="WP_224829301.1">
    <property type="nucleotide sequence ID" value="NZ_JAIVEF010000019.1"/>
</dbReference>
<accession>A0ABD5QDI4</accession>
<dbReference type="InterPro" id="IPR028098">
    <property type="entry name" value="Glyco_trans_4-like_N"/>
</dbReference>
<comment type="caution">
    <text evidence="4">The sequence shown here is derived from an EMBL/GenBank/DDBJ whole genome shotgun (WGS) entry which is preliminary data.</text>
</comment>
<dbReference type="Pfam" id="PF13439">
    <property type="entry name" value="Glyco_transf_4"/>
    <property type="match status" value="1"/>
</dbReference>
<dbReference type="InterPro" id="IPR050194">
    <property type="entry name" value="Glycosyltransferase_grp1"/>
</dbReference>
<proteinExistence type="predicted"/>
<evidence type="ECO:0000313" key="5">
    <source>
        <dbReference type="Proteomes" id="UP001595925"/>
    </source>
</evidence>
<reference evidence="4 5" key="1">
    <citation type="journal article" date="2019" name="Int. J. Syst. Evol. Microbiol.">
        <title>The Global Catalogue of Microorganisms (GCM) 10K type strain sequencing project: providing services to taxonomists for standard genome sequencing and annotation.</title>
        <authorList>
            <consortium name="The Broad Institute Genomics Platform"/>
            <consortium name="The Broad Institute Genome Sequencing Center for Infectious Disease"/>
            <person name="Wu L."/>
            <person name="Ma J."/>
        </authorList>
    </citation>
    <scope>NUCLEOTIDE SEQUENCE [LARGE SCALE GENOMIC DNA]</scope>
    <source>
        <strain evidence="4 5">CGMCC 1.15824</strain>
    </source>
</reference>
<dbReference type="AlphaFoldDB" id="A0ABD5QDI4"/>
<sequence>MKTAFVHPSYPRGEGTGATHSASQIVSGLHERGHDVTVYCTKPPSPQWKTNTEMTFKVLDQSGYPYHSGHQLNRALRERIDEFDSYDLTHSYLMGTIPAMGDIATHTSSATVITLNAYGGVCPKNDLRYLDREPCTSNGLAKCTMCSLATSGGHDEYNSAYRSVSRLGNLKLIQEGEQKTRQIDSYHALSPHVKTTYAGFGFPPDRISVIPNILDERFCREHRSNFKEPYKLLYVGSLDTHKGVDRLIPILDLLNHRSSVAFRLTVVGDGELRSELEQEAVSRGLVSAISFTGQVPNDKLPDVFASHDLFLYPGRWDEPFGRVFLESLAAGIPVIASDVGSVAAIIGDGGRTTDGSVNGFVDSILELVDSGSLQSLSDHANQKVEDYRPDTVVPQIIELYEQSL</sequence>
<evidence type="ECO:0000256" key="1">
    <source>
        <dbReference type="SAM" id="MobiDB-lite"/>
    </source>
</evidence>
<gene>
    <name evidence="4" type="ORF">ACFPFO_08730</name>
</gene>
<dbReference type="PANTHER" id="PTHR45947:SF3">
    <property type="entry name" value="SULFOQUINOVOSYL TRANSFERASE SQD2"/>
    <property type="match status" value="1"/>
</dbReference>
<dbReference type="CDD" id="cd03801">
    <property type="entry name" value="GT4_PimA-like"/>
    <property type="match status" value="1"/>
</dbReference>
<dbReference type="Proteomes" id="UP001595925">
    <property type="component" value="Unassembled WGS sequence"/>
</dbReference>
<dbReference type="EMBL" id="JBHSJG010000033">
    <property type="protein sequence ID" value="MFC4987846.1"/>
    <property type="molecule type" value="Genomic_DNA"/>
</dbReference>
<dbReference type="EC" id="2.4.-.-" evidence="4"/>
<dbReference type="PANTHER" id="PTHR45947">
    <property type="entry name" value="SULFOQUINOVOSYL TRANSFERASE SQD2"/>
    <property type="match status" value="1"/>
</dbReference>
<dbReference type="InterPro" id="IPR001296">
    <property type="entry name" value="Glyco_trans_1"/>
</dbReference>
<dbReference type="SUPFAM" id="SSF53756">
    <property type="entry name" value="UDP-Glycosyltransferase/glycogen phosphorylase"/>
    <property type="match status" value="1"/>
</dbReference>
<keyword evidence="4" id="KW-0328">Glycosyltransferase</keyword>
<evidence type="ECO:0000259" key="2">
    <source>
        <dbReference type="Pfam" id="PF00534"/>
    </source>
</evidence>
<feature type="domain" description="Glycosyl transferase family 1" evidence="2">
    <location>
        <begin position="224"/>
        <end position="370"/>
    </location>
</feature>
<dbReference type="Pfam" id="PF00534">
    <property type="entry name" value="Glycos_transf_1"/>
    <property type="match status" value="1"/>
</dbReference>